<sequence>MIHSINEFAVTEVENQVTGCASLYIYDTGLAEIRSLGANPESRVAGQGRQLVEHLLKKAKSLALSRVIVLTRVPEFFASQGFSFCSKDSLPEKVIKDCELCLRKDNCDEVAMEYILKPSNSAVIPCKHVA</sequence>
<dbReference type="SUPFAM" id="SSF55729">
    <property type="entry name" value="Acyl-CoA N-acyltransferases (Nat)"/>
    <property type="match status" value="1"/>
</dbReference>
<dbReference type="CDD" id="cd04301">
    <property type="entry name" value="NAT_SF"/>
    <property type="match status" value="1"/>
</dbReference>
<accession>A0ABQ1TB35</accession>
<dbReference type="PANTHER" id="PTHR30602:SF12">
    <property type="entry name" value="AMINO-ACID ACETYLTRANSFERASE NAGS1, CHLOROPLASTIC-RELATED"/>
    <property type="match status" value="1"/>
</dbReference>
<feature type="domain" description="N-acetyltransferase" evidence="5">
    <location>
        <begin position="1"/>
        <end position="105"/>
    </location>
</feature>
<evidence type="ECO:0000256" key="3">
    <source>
        <dbReference type="ARBA" id="ARBA00023315"/>
    </source>
</evidence>
<protein>
    <recommendedName>
        <fullName evidence="1">Amino-acid acetyltransferase</fullName>
    </recommendedName>
    <alternativeName>
        <fullName evidence="4">N-acetylglutamate synthase</fullName>
    </alternativeName>
</protein>
<evidence type="ECO:0000256" key="1">
    <source>
        <dbReference type="ARBA" id="ARBA00015231"/>
    </source>
</evidence>
<dbReference type="Pfam" id="PF00583">
    <property type="entry name" value="Acetyltransf_1"/>
    <property type="match status" value="1"/>
</dbReference>
<dbReference type="Gene3D" id="3.40.630.30">
    <property type="match status" value="1"/>
</dbReference>
<evidence type="ECO:0000313" key="7">
    <source>
        <dbReference type="Proteomes" id="UP000638462"/>
    </source>
</evidence>
<keyword evidence="7" id="KW-1185">Reference proteome</keyword>
<evidence type="ECO:0000256" key="4">
    <source>
        <dbReference type="ARBA" id="ARBA00033251"/>
    </source>
</evidence>
<reference evidence="7" key="1">
    <citation type="journal article" date="2019" name="Int. J. Syst. Evol. Microbiol.">
        <title>The Global Catalogue of Microorganisms (GCM) 10K type strain sequencing project: providing services to taxonomists for standard genome sequencing and annotation.</title>
        <authorList>
            <consortium name="The Broad Institute Genomics Platform"/>
            <consortium name="The Broad Institute Genome Sequencing Center for Infectious Disease"/>
            <person name="Wu L."/>
            <person name="Ma J."/>
        </authorList>
    </citation>
    <scope>NUCLEOTIDE SEQUENCE [LARGE SCALE GENOMIC DNA]</scope>
    <source>
        <strain evidence="7">CGMCC 1.15394</strain>
    </source>
</reference>
<gene>
    <name evidence="6" type="ORF">GCM10008027_13520</name>
</gene>
<name>A0ABQ1TB35_9GAMM</name>
<keyword evidence="2" id="KW-0808">Transferase</keyword>
<dbReference type="InterPro" id="IPR010167">
    <property type="entry name" value="NH2A_AcTrfase"/>
</dbReference>
<dbReference type="PANTHER" id="PTHR30602">
    <property type="entry name" value="AMINO-ACID ACETYLTRANSFERASE"/>
    <property type="match status" value="1"/>
</dbReference>
<keyword evidence="3" id="KW-0012">Acyltransferase</keyword>
<dbReference type="InterPro" id="IPR016181">
    <property type="entry name" value="Acyl_CoA_acyltransferase"/>
</dbReference>
<proteinExistence type="predicted"/>
<dbReference type="PROSITE" id="PS51186">
    <property type="entry name" value="GNAT"/>
    <property type="match status" value="1"/>
</dbReference>
<evidence type="ECO:0000256" key="2">
    <source>
        <dbReference type="ARBA" id="ARBA00022679"/>
    </source>
</evidence>
<organism evidence="6 7">
    <name type="scientific">Pseudoalteromonas gelatinilytica</name>
    <dbReference type="NCBI Taxonomy" id="1703256"/>
    <lineage>
        <taxon>Bacteria</taxon>
        <taxon>Pseudomonadati</taxon>
        <taxon>Pseudomonadota</taxon>
        <taxon>Gammaproteobacteria</taxon>
        <taxon>Alteromonadales</taxon>
        <taxon>Pseudoalteromonadaceae</taxon>
        <taxon>Pseudoalteromonas</taxon>
    </lineage>
</organism>
<dbReference type="EMBL" id="BMIT01000004">
    <property type="protein sequence ID" value="GGE89905.1"/>
    <property type="molecule type" value="Genomic_DNA"/>
</dbReference>
<dbReference type="InterPro" id="IPR000182">
    <property type="entry name" value="GNAT_dom"/>
</dbReference>
<comment type="caution">
    <text evidence="6">The sequence shown here is derived from an EMBL/GenBank/DDBJ whole genome shotgun (WGS) entry which is preliminary data.</text>
</comment>
<evidence type="ECO:0000313" key="6">
    <source>
        <dbReference type="EMBL" id="GGE89905.1"/>
    </source>
</evidence>
<evidence type="ECO:0000259" key="5">
    <source>
        <dbReference type="PROSITE" id="PS51186"/>
    </source>
</evidence>
<dbReference type="Proteomes" id="UP000638462">
    <property type="component" value="Unassembled WGS sequence"/>
</dbReference>